<dbReference type="Proteomes" id="UP000242450">
    <property type="component" value="Chromosome 9"/>
</dbReference>
<dbReference type="InterPro" id="IPR003644">
    <property type="entry name" value="Calx_beta"/>
</dbReference>
<dbReference type="Gene3D" id="2.60.40.2030">
    <property type="match status" value="6"/>
</dbReference>
<dbReference type="Pfam" id="PF03736">
    <property type="entry name" value="EPTP"/>
    <property type="match status" value="1"/>
</dbReference>
<evidence type="ECO:0000256" key="4">
    <source>
        <dbReference type="PROSITE-ProRule" id="PRU00075"/>
    </source>
</evidence>
<dbReference type="FunFam" id="2.60.40.2030:FF:000048">
    <property type="entry name" value="Adhesion G-protein coupled receptor V1"/>
    <property type="match status" value="1"/>
</dbReference>
<dbReference type="GO" id="GO:0001965">
    <property type="term" value="F:G-protein alpha-subunit binding"/>
    <property type="evidence" value="ECO:0007669"/>
    <property type="project" value="TreeGrafter"/>
</dbReference>
<feature type="repeat" description="EAR" evidence="4">
    <location>
        <begin position="597"/>
        <end position="641"/>
    </location>
</feature>
<dbReference type="PANTHER" id="PTHR46682">
    <property type="entry name" value="ADHESION G-PROTEIN COUPLED RECEPTOR V1"/>
    <property type="match status" value="1"/>
</dbReference>
<dbReference type="GO" id="GO:0016020">
    <property type="term" value="C:membrane"/>
    <property type="evidence" value="ECO:0007669"/>
    <property type="project" value="InterPro"/>
</dbReference>
<dbReference type="EMBL" id="MKHE01000009">
    <property type="protein sequence ID" value="OWK12555.1"/>
    <property type="molecule type" value="Genomic_DNA"/>
</dbReference>
<sequence>EILQFHVIRTPPGRGNVTVNWKIIGQNLELNFANSTGQLFFHEGSLNKTISVHLLDDNIPEEKEVYQVILYDVRTQGVSPAGAALLDAQGYEAVLTVEASDEPHGVLNFALSSRFVLLQEANTTVKLFINREFGSLVPGMLSRKNQTEGNLAEPDVDFVPVVGFLILEEGETAGAIDITILEGLAAQIIIDVSDGARGVIEWPQRRFEVNETQGSLTLVAQRRTGALGHVSLFVYAQNLEAQLGLDYAFTPMILHFANGERYKNVDIMILDDDIPEGDEAFQLILTNPSPGLELGENIIAFITILANDDGPGVLSFNNSEHFFLREPTAVYVQESVAVLYVVREPAQGLFGTVTVQFIVTEVNSSVESKDLTPSKGYVVLEQGVRFKALHISAILDTEPEMDEHFVCTLFNPTGGARLGAHVQTLITVLQNQAPLGLFSISAVANRATSVNIEEATRTVYLSVSRTNGLDLAVSVEWETVSETAFGMRGMDVMFSMFQSFLDASASGWCFFTLEDSVHGLMLRKLSSTLYRWQGIFVPFKDLSVENPKTCEAFNIGLSPYFVITHEERNEEKSSVNSVYTFTSGFKLFLVFRWNGGSFVWHQTLSVRGVLSMALFTRGGVVFLAISQANARSNSLLLRWSSNEFVNFQEVPISGTTQVEALTSGDDIYLIFAKTIFLGDQNSVNIFVWEAGQSSFRYSQSLDFAAVNKIHSFTPASGIVHILLVGQAVSALYCWNSELNHFSFILEAPSAYDAAFVTVKSLNSSKNLIALAGATHSHIYELAYISSQSDFIPSSGELIFEPGDKEAIIAVNVLDDTVPEEDESFRVQLKNPKGGAEIGINGYVQITILSNDDAYGVVGFAQNSLYKQVEEMDQDSLITLNVERLKGTYGRITVAWEADGSISDIFPTSGVISFSEGQALSTITLTVLADDLPELSEIVIVTLIRIITEGVEDPSKGATIDQKRNKSVITTLPNDSPHGLVGWHAESVFLRVAEPKENVTALRLQIVRDKGLLGDIAIQLDDVPELEEGFTVSITDVRLVNSDVSAGQPGVQRPGLEMVEIMIEENDDPRGMFKFHVTRDAGVITAYEVPPPLNVLQVPVVRLAGSFGAVNVYWKATVDSAGLEDFKPSHGILEFADRQVTAVIEITIIDDDEFEFMEMFNISLIKVAGGGRLGDDVVVTVVIPQNDSPFGVFGFEEKTVSEINQGVGGAFL</sequence>
<dbReference type="GO" id="GO:0071277">
    <property type="term" value="P:cellular response to calcium ion"/>
    <property type="evidence" value="ECO:0007669"/>
    <property type="project" value="TreeGrafter"/>
</dbReference>
<feature type="domain" description="Calx-beta" evidence="5">
    <location>
        <begin position="187"/>
        <end position="286"/>
    </location>
</feature>
<dbReference type="GO" id="GO:0010855">
    <property type="term" value="F:adenylate cyclase inhibitor activity"/>
    <property type="evidence" value="ECO:0007669"/>
    <property type="project" value="TreeGrafter"/>
</dbReference>
<dbReference type="InterPro" id="IPR005492">
    <property type="entry name" value="EPTP"/>
</dbReference>
<keyword evidence="3" id="KW-0106">Calcium</keyword>
<dbReference type="InterPro" id="IPR038081">
    <property type="entry name" value="CalX-like_sf"/>
</dbReference>
<organism evidence="6 7">
    <name type="scientific">Cervus elaphus hippelaphus</name>
    <name type="common">European red deer</name>
    <dbReference type="NCBI Taxonomy" id="46360"/>
    <lineage>
        <taxon>Eukaryota</taxon>
        <taxon>Metazoa</taxon>
        <taxon>Chordata</taxon>
        <taxon>Craniata</taxon>
        <taxon>Vertebrata</taxon>
        <taxon>Euteleostomi</taxon>
        <taxon>Mammalia</taxon>
        <taxon>Eutheria</taxon>
        <taxon>Laurasiatheria</taxon>
        <taxon>Artiodactyla</taxon>
        <taxon>Ruminantia</taxon>
        <taxon>Pecora</taxon>
        <taxon>Cervidae</taxon>
        <taxon>Cervinae</taxon>
        <taxon>Cervus</taxon>
    </lineage>
</organism>
<gene>
    <name evidence="6" type="ORF">Celaphus_00003868</name>
</gene>
<feature type="domain" description="Calx-beta" evidence="5">
    <location>
        <begin position="1058"/>
        <end position="1164"/>
    </location>
</feature>
<dbReference type="SMART" id="SM00237">
    <property type="entry name" value="Calx_beta"/>
    <property type="match status" value="2"/>
</dbReference>
<evidence type="ECO:0000313" key="6">
    <source>
        <dbReference type="EMBL" id="OWK12555.1"/>
    </source>
</evidence>
<dbReference type="PANTHER" id="PTHR46682:SF1">
    <property type="entry name" value="ADHESION G-PROTEIN COUPLED RECEPTOR V1"/>
    <property type="match status" value="1"/>
</dbReference>
<protein>
    <recommendedName>
        <fullName evidence="5">Calx-beta domain-containing protein</fullName>
    </recommendedName>
</protein>
<evidence type="ECO:0000256" key="3">
    <source>
        <dbReference type="ARBA" id="ARBA00022837"/>
    </source>
</evidence>
<dbReference type="InterPro" id="IPR009039">
    <property type="entry name" value="EAR"/>
</dbReference>
<dbReference type="FunFam" id="2.60.40.2030:FF:000020">
    <property type="entry name" value="Adhesion G protein-coupled receptor V1"/>
    <property type="match status" value="1"/>
</dbReference>
<dbReference type="AlphaFoldDB" id="A0A212D2U9"/>
<reference evidence="6 7" key="1">
    <citation type="journal article" date="2018" name="Mol. Genet. Genomics">
        <title>The red deer Cervus elaphus genome CerEla1.0: sequencing, annotating, genes, and chromosomes.</title>
        <authorList>
            <person name="Bana N.A."/>
            <person name="Nyiri A."/>
            <person name="Nagy J."/>
            <person name="Frank K."/>
            <person name="Nagy T."/>
            <person name="Steger V."/>
            <person name="Schiller M."/>
            <person name="Lakatos P."/>
            <person name="Sugar L."/>
            <person name="Horn P."/>
            <person name="Barta E."/>
            <person name="Orosz L."/>
        </authorList>
    </citation>
    <scope>NUCLEOTIDE SEQUENCE [LARGE SCALE GENOMIC DNA]</scope>
    <source>
        <strain evidence="6">Hungarian</strain>
    </source>
</reference>
<dbReference type="OrthoDB" id="2324346at2759"/>
<dbReference type="Pfam" id="PF03160">
    <property type="entry name" value="Calx-beta"/>
    <property type="match status" value="7"/>
</dbReference>
<evidence type="ECO:0000313" key="7">
    <source>
        <dbReference type="Proteomes" id="UP000242450"/>
    </source>
</evidence>
<feature type="repeat" description="EAR" evidence="4">
    <location>
        <begin position="493"/>
        <end position="534"/>
    </location>
</feature>
<evidence type="ECO:0000256" key="1">
    <source>
        <dbReference type="ARBA" id="ARBA00022729"/>
    </source>
</evidence>
<evidence type="ECO:0000259" key="5">
    <source>
        <dbReference type="SMART" id="SM00237"/>
    </source>
</evidence>
<feature type="repeat" description="EAR" evidence="4">
    <location>
        <begin position="694"/>
        <end position="736"/>
    </location>
</feature>
<feature type="non-terminal residue" evidence="6">
    <location>
        <position position="1211"/>
    </location>
</feature>
<proteinExistence type="predicted"/>
<dbReference type="FunFam" id="2.60.40.2030:FF:000017">
    <property type="entry name" value="Adhesion G protein-coupled receptor V1"/>
    <property type="match status" value="1"/>
</dbReference>
<feature type="non-terminal residue" evidence="6">
    <location>
        <position position="1"/>
    </location>
</feature>
<feature type="repeat" description="EAR" evidence="4">
    <location>
        <begin position="643"/>
        <end position="690"/>
    </location>
</feature>
<dbReference type="GO" id="GO:0004930">
    <property type="term" value="F:G protein-coupled receptor activity"/>
    <property type="evidence" value="ECO:0007669"/>
    <property type="project" value="InterPro"/>
</dbReference>
<keyword evidence="7" id="KW-1185">Reference proteome</keyword>
<keyword evidence="2" id="KW-0677">Repeat</keyword>
<evidence type="ECO:0000256" key="2">
    <source>
        <dbReference type="ARBA" id="ARBA00022737"/>
    </source>
</evidence>
<comment type="caution">
    <text evidence="6">The sequence shown here is derived from an EMBL/GenBank/DDBJ whole genome shotgun (WGS) entry which is preliminary data.</text>
</comment>
<keyword evidence="1" id="KW-0732">Signal</keyword>
<accession>A0A212D2U9</accession>
<feature type="repeat" description="EAR" evidence="4">
    <location>
        <begin position="535"/>
        <end position="583"/>
    </location>
</feature>
<dbReference type="GO" id="GO:0007601">
    <property type="term" value="P:visual perception"/>
    <property type="evidence" value="ECO:0007669"/>
    <property type="project" value="TreeGrafter"/>
</dbReference>
<dbReference type="GO" id="GO:0005737">
    <property type="term" value="C:cytoplasm"/>
    <property type="evidence" value="ECO:0007669"/>
    <property type="project" value="TreeGrafter"/>
</dbReference>
<dbReference type="SUPFAM" id="SSF141072">
    <property type="entry name" value="CalX-like"/>
    <property type="match status" value="6"/>
</dbReference>
<dbReference type="FunFam" id="2.60.40.2030:FF:000042">
    <property type="entry name" value="Adhesion G protein-coupled receptor V1"/>
    <property type="match status" value="1"/>
</dbReference>
<dbReference type="GO" id="GO:0007605">
    <property type="term" value="P:sensory perception of sound"/>
    <property type="evidence" value="ECO:0007669"/>
    <property type="project" value="TreeGrafter"/>
</dbReference>
<dbReference type="InterPro" id="IPR026919">
    <property type="entry name" value="ADGRV1"/>
</dbReference>
<dbReference type="PROSITE" id="PS50912">
    <property type="entry name" value="EAR"/>
    <property type="match status" value="5"/>
</dbReference>
<name>A0A212D2U9_CEREH</name>
<dbReference type="FunFam" id="2.60.40.2030:FF:000025">
    <property type="entry name" value="Adhesion G protein-coupled receptor V1"/>
    <property type="match status" value="1"/>
</dbReference>
<dbReference type="GO" id="GO:0032420">
    <property type="term" value="C:stereocilium"/>
    <property type="evidence" value="ECO:0007669"/>
    <property type="project" value="TreeGrafter"/>
</dbReference>